<reference evidence="5" key="1">
    <citation type="submission" date="2016-05" db="EMBL/GenBank/DDBJ databases">
        <authorList>
            <person name="Liu B."/>
            <person name="Wang J."/>
            <person name="Zhu Y."/>
            <person name="Liu G."/>
            <person name="Chen Q."/>
            <person name="Chen Z."/>
            <person name="Lan J."/>
            <person name="Che J."/>
            <person name="Ge C."/>
            <person name="Shi H."/>
            <person name="Pan Z."/>
            <person name="Liu X."/>
        </authorList>
    </citation>
    <scope>NUCLEOTIDE SEQUENCE [LARGE SCALE GENOMIC DNA]</scope>
    <source>
        <strain evidence="5">FJAT-27215</strain>
    </source>
</reference>
<gene>
    <name evidence="4" type="ORF">A8F95_15400</name>
</gene>
<dbReference type="Pfam" id="PF13556">
    <property type="entry name" value="HTH_30"/>
    <property type="match status" value="1"/>
</dbReference>
<dbReference type="AlphaFoldDB" id="A0A1B9AE05"/>
<dbReference type="SMART" id="SM00065">
    <property type="entry name" value="GAF"/>
    <property type="match status" value="1"/>
</dbReference>
<dbReference type="InterPro" id="IPR025736">
    <property type="entry name" value="PucR_C-HTH_dom"/>
</dbReference>
<dbReference type="RefSeq" id="WP_065411975.1">
    <property type="nucleotide sequence ID" value="NZ_MAYT01000030.1"/>
</dbReference>
<dbReference type="Gene3D" id="3.30.450.40">
    <property type="match status" value="1"/>
</dbReference>
<comment type="caution">
    <text evidence="4">The sequence shown here is derived from an EMBL/GenBank/DDBJ whole genome shotgun (WGS) entry which is preliminary data.</text>
</comment>
<dbReference type="Pfam" id="PF17853">
    <property type="entry name" value="GGDEF_2"/>
    <property type="match status" value="1"/>
</dbReference>
<keyword evidence="5" id="KW-1185">Reference proteome</keyword>
<feature type="domain" description="GAF" evidence="3">
    <location>
        <begin position="132"/>
        <end position="292"/>
    </location>
</feature>
<organism evidence="4 5">
    <name type="scientific">Pseudobacillus wudalianchiensis</name>
    <dbReference type="NCBI Taxonomy" id="1743143"/>
    <lineage>
        <taxon>Bacteria</taxon>
        <taxon>Bacillati</taxon>
        <taxon>Bacillota</taxon>
        <taxon>Bacilli</taxon>
        <taxon>Bacillales</taxon>
        <taxon>Bacillaceae</taxon>
        <taxon>Pseudobacillus</taxon>
    </lineage>
</organism>
<feature type="coiled-coil region" evidence="2">
    <location>
        <begin position="288"/>
        <end position="315"/>
    </location>
</feature>
<accession>A0A1B9AE05</accession>
<sequence length="701" mass="80376">MKSYPSISSLIQEQLDSLMVKVWMRNNRNHQFRLIYENGREEYSLPLPEAATKKIEKYTVYQNNGNRFVSFFYPDDCEVLVWASQDAYSDITERLEQLYTFFYLIYQQEVIRTKDIELEHLIEGISAISSLDEKNCLEAIISSAINVIPGADAGFLQLFDYDSECLAVKASIGFNHSIKQFKIQVKEAITGIVFHDGKPRLFQTKEEIFDEMDNYHISKANFDILMAASDGHAIKAMLCTPVTIGQKRIGVLAVHQFYRKGKLTSRDLELLKVFADQAAIAIQNAKLYDELKIRLNEVTMLSQQLKEKNKFLSERDNVHRSLTSLSLQNKGPASIIAALRRMLDTPVFYINFIKDEYISNIKSSSRPFSVEEISLIFSERRSPVLIDVSDIYQERYYLYPITDGTVFLGCLIVKVEGELSKIAQTTVEQGGTILSLEAVKEQTLTDVYYKKIHEYFNKLLQHEDPEWLLSKGKEFGLNVSSYFCVALAEIPACSDLRMLEAIVHQFISTIKKNIKNKDLLIFGLNNKVTILASFKSPAELKAFTEEISSIIKERRHQDVIGVSIGIGNPYTGIEFIKKSYHEAVKALSYLTIRNEEGVIQYKQIGINRLFLHQSPEEVKDFSDEILGALMDEEETNSELEKTLLSYIIMNRSASKTAKKLHIHPNTLYKRLKKIEDILGLELDNYEDFLKIQLAFHLRGSF</sequence>
<dbReference type="InterPro" id="IPR051448">
    <property type="entry name" value="CdaR-like_regulators"/>
</dbReference>
<dbReference type="PANTHER" id="PTHR33744">
    <property type="entry name" value="CARBOHYDRATE DIACID REGULATOR"/>
    <property type="match status" value="1"/>
</dbReference>
<dbReference type="Pfam" id="PF13185">
    <property type="entry name" value="GAF_2"/>
    <property type="match status" value="1"/>
</dbReference>
<dbReference type="Proteomes" id="UP000092578">
    <property type="component" value="Unassembled WGS sequence"/>
</dbReference>
<name>A0A1B9AE05_9BACI</name>
<dbReference type="SUPFAM" id="SSF55781">
    <property type="entry name" value="GAF domain-like"/>
    <property type="match status" value="1"/>
</dbReference>
<dbReference type="Gene3D" id="1.10.10.2840">
    <property type="entry name" value="PucR C-terminal helix-turn-helix domain"/>
    <property type="match status" value="1"/>
</dbReference>
<dbReference type="PANTHER" id="PTHR33744:SF1">
    <property type="entry name" value="DNA-BINDING TRANSCRIPTIONAL ACTIVATOR ADER"/>
    <property type="match status" value="1"/>
</dbReference>
<dbReference type="EMBL" id="MAYT01000030">
    <property type="protein sequence ID" value="OCA82083.1"/>
    <property type="molecule type" value="Genomic_DNA"/>
</dbReference>
<dbReference type="InterPro" id="IPR041522">
    <property type="entry name" value="CdaR_GGDEF"/>
</dbReference>
<evidence type="ECO:0000259" key="3">
    <source>
        <dbReference type="SMART" id="SM00065"/>
    </source>
</evidence>
<proteinExistence type="inferred from homology"/>
<evidence type="ECO:0000256" key="2">
    <source>
        <dbReference type="SAM" id="Coils"/>
    </source>
</evidence>
<keyword evidence="2" id="KW-0175">Coiled coil</keyword>
<evidence type="ECO:0000313" key="4">
    <source>
        <dbReference type="EMBL" id="OCA82083.1"/>
    </source>
</evidence>
<evidence type="ECO:0000256" key="1">
    <source>
        <dbReference type="ARBA" id="ARBA00006754"/>
    </source>
</evidence>
<protein>
    <recommendedName>
        <fullName evidence="3">GAF domain-containing protein</fullName>
    </recommendedName>
</protein>
<dbReference type="InterPro" id="IPR003018">
    <property type="entry name" value="GAF"/>
</dbReference>
<dbReference type="InterPro" id="IPR029016">
    <property type="entry name" value="GAF-like_dom_sf"/>
</dbReference>
<dbReference type="InterPro" id="IPR042070">
    <property type="entry name" value="PucR_C-HTH_sf"/>
</dbReference>
<evidence type="ECO:0000313" key="5">
    <source>
        <dbReference type="Proteomes" id="UP000092578"/>
    </source>
</evidence>
<comment type="similarity">
    <text evidence="1">Belongs to the CdaR family.</text>
</comment>